<evidence type="ECO:0000313" key="4">
    <source>
        <dbReference type="Proteomes" id="UP000253250"/>
    </source>
</evidence>
<name>A0A368HEK5_9GAMM</name>
<dbReference type="InterPro" id="IPR029063">
    <property type="entry name" value="SAM-dependent_MTases_sf"/>
</dbReference>
<dbReference type="GO" id="GO:0035243">
    <property type="term" value="F:protein-arginine omega-N symmetric methyltransferase activity"/>
    <property type="evidence" value="ECO:0007669"/>
    <property type="project" value="TreeGrafter"/>
</dbReference>
<evidence type="ECO:0000313" key="3">
    <source>
        <dbReference type="EMBL" id="RCN56875.1"/>
    </source>
</evidence>
<protein>
    <recommendedName>
        <fullName evidence="5">SAM-dependent methyltransferase</fullName>
    </recommendedName>
</protein>
<sequence length="397" mass="43432">MPQYSLINVQTSLTMPSPALPPWATLAPAEHAALVRHEQALDALLARGPLAFIDYMGWALYDHECGYYAARAVFGAHGDYVTAPLLSAHMAEILAHQWAAILADRKGAIMEVGSGNGQLAVDTLKALGRVGRLPDRYWMIERSAKRRDEAQSRVASEIPQWADRVSVVADWPDDEAVIIVANELLDALPAQRFRMREGRAHPLFVVRDDTGTLAVREGPADREMTAALADLALADGYESEILPGVDAFLQQASAHLGHGVILLIDYGFPRAEFYHPQRRQGTLMCHFRQHAHPDPLILPGLQDITVHVDFTAAARAARALGLDLAGYTSQGAFLLALGIGDDMPADERAALLARQAIKRLTLPHEMGELFKVIAFSRGLDAPLQGFRLLDRSRALAL</sequence>
<reference evidence="3 4" key="1">
    <citation type="submission" date="2018-02" db="EMBL/GenBank/DDBJ databases">
        <title>Insights into the biology of acidophilic members of the Acidiferrobacteraceae family derived from comparative genomic analyses.</title>
        <authorList>
            <person name="Issotta F."/>
            <person name="Thyssen C."/>
            <person name="Mena C."/>
            <person name="Moya A."/>
            <person name="Bellenberg S."/>
            <person name="Sproer C."/>
            <person name="Covarrubias P.C."/>
            <person name="Sand W."/>
            <person name="Quatrini R."/>
            <person name="Vera M."/>
        </authorList>
    </citation>
    <scope>NUCLEOTIDE SEQUENCE [LARGE SCALE GENOMIC DNA]</scope>
    <source>
        <strain evidence="4">m-1</strain>
    </source>
</reference>
<keyword evidence="1" id="KW-0489">Methyltransferase</keyword>
<dbReference type="PANTHER" id="PTHR12049">
    <property type="entry name" value="PROTEIN ARGININE METHYLTRANSFERASE NDUFAF7, MITOCHONDRIAL"/>
    <property type="match status" value="1"/>
</dbReference>
<gene>
    <name evidence="3" type="ORF">C4900_14140</name>
</gene>
<evidence type="ECO:0000256" key="1">
    <source>
        <dbReference type="ARBA" id="ARBA00022603"/>
    </source>
</evidence>
<dbReference type="SUPFAM" id="SSF53335">
    <property type="entry name" value="S-adenosyl-L-methionine-dependent methyltransferases"/>
    <property type="match status" value="1"/>
</dbReference>
<evidence type="ECO:0008006" key="5">
    <source>
        <dbReference type="Google" id="ProtNLM"/>
    </source>
</evidence>
<organism evidence="3 4">
    <name type="scientific">Acidiferrobacter thiooxydans</name>
    <dbReference type="NCBI Taxonomy" id="163359"/>
    <lineage>
        <taxon>Bacteria</taxon>
        <taxon>Pseudomonadati</taxon>
        <taxon>Pseudomonadota</taxon>
        <taxon>Gammaproteobacteria</taxon>
        <taxon>Acidiferrobacterales</taxon>
        <taxon>Acidiferrobacteraceae</taxon>
        <taxon>Acidiferrobacter</taxon>
    </lineage>
</organism>
<dbReference type="InterPro" id="IPR038375">
    <property type="entry name" value="NDUFAF7_sf"/>
</dbReference>
<dbReference type="Proteomes" id="UP000253250">
    <property type="component" value="Unassembled WGS sequence"/>
</dbReference>
<accession>A0A368HEK5</accession>
<dbReference type="InterPro" id="IPR003788">
    <property type="entry name" value="NDUFAF7"/>
</dbReference>
<dbReference type="Gene3D" id="3.40.50.12710">
    <property type="match status" value="1"/>
</dbReference>
<dbReference type="GO" id="GO:0032259">
    <property type="term" value="P:methylation"/>
    <property type="evidence" value="ECO:0007669"/>
    <property type="project" value="UniProtKB-KW"/>
</dbReference>
<dbReference type="Pfam" id="PF02636">
    <property type="entry name" value="Methyltransf_28"/>
    <property type="match status" value="1"/>
</dbReference>
<keyword evidence="2" id="KW-0808">Transferase</keyword>
<dbReference type="EMBL" id="PSYR01000002">
    <property type="protein sequence ID" value="RCN56875.1"/>
    <property type="molecule type" value="Genomic_DNA"/>
</dbReference>
<keyword evidence="4" id="KW-1185">Reference proteome</keyword>
<dbReference type="AlphaFoldDB" id="A0A368HEK5"/>
<comment type="caution">
    <text evidence="3">The sequence shown here is derived from an EMBL/GenBank/DDBJ whole genome shotgun (WGS) entry which is preliminary data.</text>
</comment>
<evidence type="ECO:0000256" key="2">
    <source>
        <dbReference type="ARBA" id="ARBA00022679"/>
    </source>
</evidence>
<dbReference type="PANTHER" id="PTHR12049:SF7">
    <property type="entry name" value="PROTEIN ARGININE METHYLTRANSFERASE NDUFAF7, MITOCHONDRIAL"/>
    <property type="match status" value="1"/>
</dbReference>
<proteinExistence type="predicted"/>